<organism evidence="2 3">
    <name type="scientific">Pleuronectes platessa</name>
    <name type="common">European plaice</name>
    <dbReference type="NCBI Taxonomy" id="8262"/>
    <lineage>
        <taxon>Eukaryota</taxon>
        <taxon>Metazoa</taxon>
        <taxon>Chordata</taxon>
        <taxon>Craniata</taxon>
        <taxon>Vertebrata</taxon>
        <taxon>Euteleostomi</taxon>
        <taxon>Actinopterygii</taxon>
        <taxon>Neopterygii</taxon>
        <taxon>Teleostei</taxon>
        <taxon>Neoteleostei</taxon>
        <taxon>Acanthomorphata</taxon>
        <taxon>Carangaria</taxon>
        <taxon>Pleuronectiformes</taxon>
        <taxon>Pleuronectoidei</taxon>
        <taxon>Pleuronectidae</taxon>
        <taxon>Pleuronectes</taxon>
    </lineage>
</organism>
<reference evidence="2" key="1">
    <citation type="submission" date="2020-03" db="EMBL/GenBank/DDBJ databases">
        <authorList>
            <person name="Weist P."/>
        </authorList>
    </citation>
    <scope>NUCLEOTIDE SEQUENCE</scope>
</reference>
<protein>
    <submittedName>
        <fullName evidence="2">Uncharacterized protein</fullName>
    </submittedName>
</protein>
<name>A0A9N7V7D4_PLEPL</name>
<accession>A0A9N7V7D4</accession>
<dbReference type="AlphaFoldDB" id="A0A9N7V7D4"/>
<evidence type="ECO:0000313" key="2">
    <source>
        <dbReference type="EMBL" id="CAB1444141.1"/>
    </source>
</evidence>
<sequence>MSRRKGKKTLDSFFFRSRGSTGGDDEAARSPPGQAESIASEPRLDETEPELVVADVSASDVSISDVSASDVSMSDISTSDVSAPEQPAASRDGKHRSSGFNPKTSGTGCGGKA</sequence>
<proteinExistence type="predicted"/>
<dbReference type="Proteomes" id="UP001153269">
    <property type="component" value="Unassembled WGS sequence"/>
</dbReference>
<keyword evidence="3" id="KW-1185">Reference proteome</keyword>
<evidence type="ECO:0000256" key="1">
    <source>
        <dbReference type="SAM" id="MobiDB-lite"/>
    </source>
</evidence>
<comment type="caution">
    <text evidence="2">The sequence shown here is derived from an EMBL/GenBank/DDBJ whole genome shotgun (WGS) entry which is preliminary data.</text>
</comment>
<feature type="region of interest" description="Disordered" evidence="1">
    <location>
        <begin position="1"/>
        <end position="113"/>
    </location>
</feature>
<gene>
    <name evidence="2" type="ORF">PLEPLA_LOCUS31857</name>
</gene>
<dbReference type="EMBL" id="CADEAL010003301">
    <property type="protein sequence ID" value="CAB1444141.1"/>
    <property type="molecule type" value="Genomic_DNA"/>
</dbReference>
<feature type="compositionally biased region" description="Low complexity" evidence="1">
    <location>
        <begin position="52"/>
        <end position="83"/>
    </location>
</feature>
<evidence type="ECO:0000313" key="3">
    <source>
        <dbReference type="Proteomes" id="UP001153269"/>
    </source>
</evidence>